<sequence length="74" mass="8916">MYDRFRELSEEAVSYVEKTTKNADLHAKSILFENFLKKKLLVSQKRKEYVYDCRLSWKKPKLIGSCLEELRRKS</sequence>
<dbReference type="PATRIC" id="fig|1434110.4.peg.5038"/>
<gene>
    <name evidence="1" type="ORF">MSHOH_3961</name>
</gene>
<dbReference type="KEGG" id="mhor:MSHOH_3961"/>
<name>A0A0E3SE73_9EURY</name>
<reference evidence="1 2" key="1">
    <citation type="submission" date="2014-07" db="EMBL/GenBank/DDBJ databases">
        <title>Methanogenic archaea and the global carbon cycle.</title>
        <authorList>
            <person name="Henriksen J.R."/>
            <person name="Luke J."/>
            <person name="Reinhart S."/>
            <person name="Benedict M.N."/>
            <person name="Youngblut N.D."/>
            <person name="Metcalf M.E."/>
            <person name="Whitaker R.J."/>
            <person name="Metcalf W.W."/>
        </authorList>
    </citation>
    <scope>NUCLEOTIDE SEQUENCE [LARGE SCALE GENOMIC DNA]</scope>
    <source>
        <strain evidence="1 2">HB-1</strain>
    </source>
</reference>
<dbReference type="AlphaFoldDB" id="A0A0E3SE73"/>
<proteinExistence type="predicted"/>
<dbReference type="GeneID" id="24833328"/>
<keyword evidence="2" id="KW-1185">Reference proteome</keyword>
<dbReference type="HOGENOM" id="CLU_2678942_0_0_2"/>
<dbReference type="Proteomes" id="UP000033101">
    <property type="component" value="Chromosome"/>
</dbReference>
<dbReference type="RefSeq" id="WP_048142685.1">
    <property type="nucleotide sequence ID" value="NZ_CP009516.1"/>
</dbReference>
<evidence type="ECO:0000313" key="1">
    <source>
        <dbReference type="EMBL" id="AKB80444.1"/>
    </source>
</evidence>
<organism evidence="1 2">
    <name type="scientific">Methanosarcina horonobensis HB-1 = JCM 15518</name>
    <dbReference type="NCBI Taxonomy" id="1434110"/>
    <lineage>
        <taxon>Archaea</taxon>
        <taxon>Methanobacteriati</taxon>
        <taxon>Methanobacteriota</taxon>
        <taxon>Stenosarchaea group</taxon>
        <taxon>Methanomicrobia</taxon>
        <taxon>Methanosarcinales</taxon>
        <taxon>Methanosarcinaceae</taxon>
        <taxon>Methanosarcina</taxon>
    </lineage>
</organism>
<dbReference type="EMBL" id="CP009516">
    <property type="protein sequence ID" value="AKB80444.1"/>
    <property type="molecule type" value="Genomic_DNA"/>
</dbReference>
<protein>
    <submittedName>
        <fullName evidence="1">Uncharacterized protein</fullName>
    </submittedName>
</protein>
<accession>A0A0E3SE73</accession>
<evidence type="ECO:0000313" key="2">
    <source>
        <dbReference type="Proteomes" id="UP000033101"/>
    </source>
</evidence>